<feature type="transmembrane region" description="Helical" evidence="12">
    <location>
        <begin position="105"/>
        <end position="129"/>
    </location>
</feature>
<keyword evidence="4" id="KW-0050">Antiport</keyword>
<keyword evidence="3" id="KW-0813">Transport</keyword>
<keyword evidence="11" id="KW-0739">Sodium transport</keyword>
<keyword evidence="10 12" id="KW-0472">Membrane</keyword>
<evidence type="ECO:0000256" key="6">
    <source>
        <dbReference type="ARBA" id="ARBA00022692"/>
    </source>
</evidence>
<evidence type="ECO:0000313" key="15">
    <source>
        <dbReference type="Proteomes" id="UP000433652"/>
    </source>
</evidence>
<dbReference type="PANTHER" id="PTHR10110">
    <property type="entry name" value="SODIUM/HYDROGEN EXCHANGER"/>
    <property type="match status" value="1"/>
</dbReference>
<comment type="caution">
    <text evidence="14">The sequence shown here is derived from an EMBL/GenBank/DDBJ whole genome shotgun (WGS) entry which is preliminary data.</text>
</comment>
<keyword evidence="15" id="KW-1185">Reference proteome</keyword>
<organism evidence="14 15">
    <name type="scientific">Croceibacterium salegens</name>
    <dbReference type="NCBI Taxonomy" id="1737568"/>
    <lineage>
        <taxon>Bacteria</taxon>
        <taxon>Pseudomonadati</taxon>
        <taxon>Pseudomonadota</taxon>
        <taxon>Alphaproteobacteria</taxon>
        <taxon>Sphingomonadales</taxon>
        <taxon>Erythrobacteraceae</taxon>
        <taxon>Croceibacterium</taxon>
    </lineage>
</organism>
<evidence type="ECO:0000256" key="3">
    <source>
        <dbReference type="ARBA" id="ARBA00022448"/>
    </source>
</evidence>
<feature type="transmembrane region" description="Helical" evidence="12">
    <location>
        <begin position="209"/>
        <end position="229"/>
    </location>
</feature>
<evidence type="ECO:0000256" key="12">
    <source>
        <dbReference type="SAM" id="Phobius"/>
    </source>
</evidence>
<dbReference type="OrthoDB" id="9774146at2"/>
<reference evidence="14 15" key="1">
    <citation type="submission" date="2019-12" db="EMBL/GenBank/DDBJ databases">
        <title>Genomic-based taxomic classification of the family Erythrobacteraceae.</title>
        <authorList>
            <person name="Xu L."/>
        </authorList>
    </citation>
    <scope>NUCLEOTIDE SEQUENCE [LARGE SCALE GENOMIC DNA]</scope>
    <source>
        <strain evidence="14 15">MCCC 1K01500</strain>
    </source>
</reference>
<evidence type="ECO:0000256" key="7">
    <source>
        <dbReference type="ARBA" id="ARBA00022989"/>
    </source>
</evidence>
<evidence type="ECO:0000256" key="2">
    <source>
        <dbReference type="ARBA" id="ARBA00007367"/>
    </source>
</evidence>
<dbReference type="InterPro" id="IPR006153">
    <property type="entry name" value="Cation/H_exchanger_TM"/>
</dbReference>
<feature type="transmembrane region" description="Helical" evidence="12">
    <location>
        <begin position="141"/>
        <end position="162"/>
    </location>
</feature>
<comment type="subcellular location">
    <subcellularLocation>
        <location evidence="1">Cell membrane</location>
        <topology evidence="1">Multi-pass membrane protein</topology>
    </subcellularLocation>
</comment>
<evidence type="ECO:0000259" key="13">
    <source>
        <dbReference type="Pfam" id="PF00999"/>
    </source>
</evidence>
<evidence type="ECO:0000256" key="4">
    <source>
        <dbReference type="ARBA" id="ARBA00022449"/>
    </source>
</evidence>
<dbReference type="GO" id="GO:0051453">
    <property type="term" value="P:regulation of intracellular pH"/>
    <property type="evidence" value="ECO:0007669"/>
    <property type="project" value="TreeGrafter"/>
</dbReference>
<feature type="transmembrane region" description="Helical" evidence="12">
    <location>
        <begin position="390"/>
        <end position="410"/>
    </location>
</feature>
<comment type="similarity">
    <text evidence="2">Belongs to the monovalent cation:proton antiporter 1 (CPA1) transporter (TC 2.A.36) family.</text>
</comment>
<dbReference type="Gene3D" id="6.10.140.1330">
    <property type="match status" value="1"/>
</dbReference>
<dbReference type="Pfam" id="PF00999">
    <property type="entry name" value="Na_H_Exchanger"/>
    <property type="match status" value="1"/>
</dbReference>
<dbReference type="EMBL" id="WTYM01000023">
    <property type="protein sequence ID" value="MXO58331.1"/>
    <property type="molecule type" value="Genomic_DNA"/>
</dbReference>
<dbReference type="GO" id="GO:0098719">
    <property type="term" value="P:sodium ion import across plasma membrane"/>
    <property type="evidence" value="ECO:0007669"/>
    <property type="project" value="TreeGrafter"/>
</dbReference>
<name>A0A6I4SQV4_9SPHN</name>
<keyword evidence="6 12" id="KW-0812">Transmembrane</keyword>
<dbReference type="GO" id="GO:0015385">
    <property type="term" value="F:sodium:proton antiporter activity"/>
    <property type="evidence" value="ECO:0007669"/>
    <property type="project" value="InterPro"/>
</dbReference>
<evidence type="ECO:0000256" key="1">
    <source>
        <dbReference type="ARBA" id="ARBA00004651"/>
    </source>
</evidence>
<dbReference type="AlphaFoldDB" id="A0A6I4SQV4"/>
<feature type="transmembrane region" description="Helical" evidence="12">
    <location>
        <begin position="307"/>
        <end position="324"/>
    </location>
</feature>
<feature type="transmembrane region" description="Helical" evidence="12">
    <location>
        <begin position="364"/>
        <end position="384"/>
    </location>
</feature>
<protein>
    <submittedName>
        <fullName evidence="14">Sodium:proton antiporter</fullName>
    </submittedName>
</protein>
<feature type="transmembrane region" description="Helical" evidence="12">
    <location>
        <begin position="268"/>
        <end position="286"/>
    </location>
</feature>
<feature type="transmembrane region" description="Helical" evidence="12">
    <location>
        <begin position="80"/>
        <end position="98"/>
    </location>
</feature>
<feature type="transmembrane region" description="Helical" evidence="12">
    <location>
        <begin position="39"/>
        <end position="60"/>
    </location>
</feature>
<keyword evidence="5" id="KW-1003">Cell membrane</keyword>
<dbReference type="RefSeq" id="WP_159791696.1">
    <property type="nucleotide sequence ID" value="NZ_WTYM01000023.1"/>
</dbReference>
<evidence type="ECO:0000256" key="5">
    <source>
        <dbReference type="ARBA" id="ARBA00022475"/>
    </source>
</evidence>
<dbReference type="GO" id="GO:0005886">
    <property type="term" value="C:plasma membrane"/>
    <property type="evidence" value="ECO:0007669"/>
    <property type="project" value="UniProtKB-SubCell"/>
</dbReference>
<dbReference type="GO" id="GO:0015386">
    <property type="term" value="F:potassium:proton antiporter activity"/>
    <property type="evidence" value="ECO:0007669"/>
    <property type="project" value="TreeGrafter"/>
</dbReference>
<dbReference type="InterPro" id="IPR018422">
    <property type="entry name" value="Cation/H_exchanger_CPA1"/>
</dbReference>
<feature type="transmembrane region" description="Helical" evidence="12">
    <location>
        <begin position="174"/>
        <end position="197"/>
    </location>
</feature>
<feature type="transmembrane region" description="Helical" evidence="12">
    <location>
        <begin position="241"/>
        <end position="262"/>
    </location>
</feature>
<sequence>MHETAQALDAFELGAIVVVAAAALGWFNHHFLKLPHVIGLTVMGAVASIALLLANAFIPAVTLDDSVRALLEQMNFTDTLLQGMLSFLLFAGALHVDLENLRKDWFPVLMLSTVGVLISTVLVGVMMWGIGTALGLPIAPIWYFVFGALISPTDPVSVLGVLKEENVPGRLQAIVAGESLFNDGVGIVVFTILLGAAVTGQDFSLLEGAHLFAIEAGGGILVGLIVGWLGYRAMRSMDEYALEVTISLAVVMGGYALCSALHVSGPLAMAVAGLLIGNHGVTYAMSDTTRDYVIKFWELIDEMLNSALFLLIGLEMIVIVPGLPHVELGLLAVPVVLFARALSVSLSTRAVPAAKPQAPGSWQVLVWGGLRGGISIALVLSLPEGVTRDLLLAATFAAVLFSVLVQRATLGRMIERRQEREEDPDEVPETLH</sequence>
<keyword evidence="9" id="KW-0406">Ion transport</keyword>
<evidence type="ECO:0000313" key="14">
    <source>
        <dbReference type="EMBL" id="MXO58331.1"/>
    </source>
</evidence>
<keyword evidence="8" id="KW-0915">Sodium</keyword>
<gene>
    <name evidence="14" type="ORF">GRI89_02070</name>
</gene>
<accession>A0A6I4SQV4</accession>
<evidence type="ECO:0000256" key="9">
    <source>
        <dbReference type="ARBA" id="ARBA00023065"/>
    </source>
</evidence>
<evidence type="ECO:0000256" key="8">
    <source>
        <dbReference type="ARBA" id="ARBA00023053"/>
    </source>
</evidence>
<proteinExistence type="inferred from homology"/>
<dbReference type="Proteomes" id="UP000433652">
    <property type="component" value="Unassembled WGS sequence"/>
</dbReference>
<feature type="domain" description="Cation/H+ exchanger transmembrane" evidence="13">
    <location>
        <begin position="20"/>
        <end position="414"/>
    </location>
</feature>
<feature type="transmembrane region" description="Helical" evidence="12">
    <location>
        <begin position="330"/>
        <end position="352"/>
    </location>
</feature>
<evidence type="ECO:0000256" key="10">
    <source>
        <dbReference type="ARBA" id="ARBA00023136"/>
    </source>
</evidence>
<dbReference type="PANTHER" id="PTHR10110:SF195">
    <property type="entry name" value="NA(+)_H(+) ANTIPORTER NHAS2"/>
    <property type="match status" value="1"/>
</dbReference>
<feature type="transmembrane region" description="Helical" evidence="12">
    <location>
        <begin position="6"/>
        <end position="27"/>
    </location>
</feature>
<evidence type="ECO:0000256" key="11">
    <source>
        <dbReference type="ARBA" id="ARBA00023201"/>
    </source>
</evidence>
<keyword evidence="7 12" id="KW-1133">Transmembrane helix</keyword>